<gene>
    <name evidence="3" type="primary">LOC111601519</name>
</gene>
<organism evidence="2 3">
    <name type="scientific">Drosophila hydei</name>
    <name type="common">Fruit fly</name>
    <dbReference type="NCBI Taxonomy" id="7224"/>
    <lineage>
        <taxon>Eukaryota</taxon>
        <taxon>Metazoa</taxon>
        <taxon>Ecdysozoa</taxon>
        <taxon>Arthropoda</taxon>
        <taxon>Hexapoda</taxon>
        <taxon>Insecta</taxon>
        <taxon>Pterygota</taxon>
        <taxon>Neoptera</taxon>
        <taxon>Endopterygota</taxon>
        <taxon>Diptera</taxon>
        <taxon>Brachycera</taxon>
        <taxon>Muscomorpha</taxon>
        <taxon>Ephydroidea</taxon>
        <taxon>Drosophilidae</taxon>
        <taxon>Drosophila</taxon>
    </lineage>
</organism>
<dbReference type="Gene3D" id="3.30.60.30">
    <property type="match status" value="1"/>
</dbReference>
<evidence type="ECO:0000313" key="3">
    <source>
        <dbReference type="RefSeq" id="XP_023173893.1"/>
    </source>
</evidence>
<dbReference type="KEGG" id="dhe:111601519"/>
<keyword evidence="1" id="KW-0732">Signal</keyword>
<dbReference type="SUPFAM" id="SSF100895">
    <property type="entry name" value="Kazal-type serine protease inhibitors"/>
    <property type="match status" value="1"/>
</dbReference>
<dbReference type="InterPro" id="IPR036058">
    <property type="entry name" value="Kazal_dom_sf"/>
</dbReference>
<proteinExistence type="predicted"/>
<protein>
    <submittedName>
        <fullName evidence="3">Vasotab</fullName>
    </submittedName>
</protein>
<evidence type="ECO:0000256" key="1">
    <source>
        <dbReference type="SAM" id="SignalP"/>
    </source>
</evidence>
<name>A0A6J1LZL6_DROHY</name>
<dbReference type="OrthoDB" id="126772at2759"/>
<evidence type="ECO:0000313" key="2">
    <source>
        <dbReference type="Proteomes" id="UP000504633"/>
    </source>
</evidence>
<feature type="chain" id="PRO_5027072702" evidence="1">
    <location>
        <begin position="20"/>
        <end position="84"/>
    </location>
</feature>
<dbReference type="GeneID" id="111601519"/>
<keyword evidence="2" id="KW-1185">Reference proteome</keyword>
<feature type="signal peptide" evidence="1">
    <location>
        <begin position="1"/>
        <end position="19"/>
    </location>
</feature>
<dbReference type="OMA" id="CQFSNSC"/>
<dbReference type="AlphaFoldDB" id="A0A6J1LZL6"/>
<reference evidence="3" key="1">
    <citation type="submission" date="2025-08" db="UniProtKB">
        <authorList>
            <consortium name="RefSeq"/>
        </authorList>
    </citation>
    <scope>IDENTIFICATION</scope>
    <source>
        <strain evidence="3">15085-1641.00</strain>
        <tissue evidence="3">Whole body</tissue>
    </source>
</reference>
<dbReference type="RefSeq" id="XP_023173893.1">
    <property type="nucleotide sequence ID" value="XM_023318125.2"/>
</dbReference>
<dbReference type="Proteomes" id="UP000504633">
    <property type="component" value="Unplaced"/>
</dbReference>
<accession>A0A6J1LZL6</accession>
<sequence>MKFCLALISLLLCCAQILAIYECPSICPAVFSPVCGEANIKGRLVRCQFSNSCRLGVSACKYGINWRETSNCSGLSPYCRALAN</sequence>